<evidence type="ECO:0000313" key="3">
    <source>
        <dbReference type="EMBL" id="AZA90908.1"/>
    </source>
</evidence>
<dbReference type="PANTHER" id="PTHR23028">
    <property type="entry name" value="ACETYLTRANSFERASE"/>
    <property type="match status" value="1"/>
</dbReference>
<feature type="transmembrane region" description="Helical" evidence="1">
    <location>
        <begin position="37"/>
        <end position="57"/>
    </location>
</feature>
<feature type="transmembrane region" description="Helical" evidence="1">
    <location>
        <begin position="227"/>
        <end position="244"/>
    </location>
</feature>
<dbReference type="GO" id="GO:0009103">
    <property type="term" value="P:lipopolysaccharide biosynthetic process"/>
    <property type="evidence" value="ECO:0007669"/>
    <property type="project" value="TreeGrafter"/>
</dbReference>
<sequence length="339" mass="39938">MKNNFNWLRLLFSTLVIFSHSFDLTGGEDFLFTITKTTSFGAIAVAFFFVLSGYLIFQSLENSKSLFDYFWKRVLRLFPGLFVMLCFSMLIMIFINYKVLFYKDFWFYLPNNLSLYRVQYNVPGIFANNPYPNAINGSLWSLAYEFSMYIVVSFLFFINLETIRKFLLIFGFLTSICFTALNPDFLKEFFNLINLEPILFWKLSSLFFGGALMNLKKLKKIKWNPFLFSILLASIAISFYYKVFEITSPFLFPLLVIPLGEAYFKVFQLPKKLGDISYGVYIYAFFIQQLFMTFLNLSPVLLFTLSTIVTYILSYFSWHLVEKQMKKFKSVFSPQLQTH</sequence>
<dbReference type="GO" id="GO:0016747">
    <property type="term" value="F:acyltransferase activity, transferring groups other than amino-acyl groups"/>
    <property type="evidence" value="ECO:0007669"/>
    <property type="project" value="InterPro"/>
</dbReference>
<keyword evidence="1" id="KW-0812">Transmembrane</keyword>
<dbReference type="EMBL" id="CP033923">
    <property type="protein sequence ID" value="AZA90908.1"/>
    <property type="molecule type" value="Genomic_DNA"/>
</dbReference>
<gene>
    <name evidence="3" type="ORF">EG343_09815</name>
</gene>
<keyword evidence="1" id="KW-0472">Membrane</keyword>
<feature type="transmembrane region" description="Helical" evidence="1">
    <location>
        <begin position="139"/>
        <end position="159"/>
    </location>
</feature>
<dbReference type="PANTHER" id="PTHR23028:SF53">
    <property type="entry name" value="ACYL_TRANSF_3 DOMAIN-CONTAINING PROTEIN"/>
    <property type="match status" value="1"/>
</dbReference>
<keyword evidence="1" id="KW-1133">Transmembrane helix</keyword>
<dbReference type="KEGG" id="cnk:EG343_09815"/>
<reference evidence="3 4" key="1">
    <citation type="submission" date="2018-11" db="EMBL/GenBank/DDBJ databases">
        <title>Proposal to divide the Flavobacteriaceae and reorganize its genera based on Amino Acid Identity values calculated from whole genome sequences.</title>
        <authorList>
            <person name="Nicholson A.C."/>
            <person name="Gulvik C.A."/>
            <person name="Whitney A.M."/>
            <person name="Humrighouse B.W."/>
            <person name="Bell M."/>
            <person name="Holmes B."/>
            <person name="Steigerwalt A.G."/>
            <person name="Villarma A."/>
            <person name="Sheth M."/>
            <person name="Batra D."/>
            <person name="Pryor J."/>
            <person name="Bernardet J.-F."/>
            <person name="Hugo C."/>
            <person name="Kampfer P."/>
            <person name="Newman J."/>
            <person name="McQuiston J.R."/>
        </authorList>
    </citation>
    <scope>NUCLEOTIDE SEQUENCE [LARGE SCALE GENOMIC DNA]</scope>
    <source>
        <strain evidence="3 4">G0041</strain>
    </source>
</reference>
<dbReference type="Proteomes" id="UP000278288">
    <property type="component" value="Chromosome"/>
</dbReference>
<keyword evidence="3" id="KW-0012">Acyltransferase</keyword>
<dbReference type="Pfam" id="PF01757">
    <property type="entry name" value="Acyl_transf_3"/>
    <property type="match status" value="1"/>
</dbReference>
<dbReference type="RefSeq" id="WP_123857613.1">
    <property type="nucleotide sequence ID" value="NZ_CP033923.1"/>
</dbReference>
<organism evidence="3 4">
    <name type="scientific">Chryseobacterium nakagawai</name>
    <dbReference type="NCBI Taxonomy" id="1241982"/>
    <lineage>
        <taxon>Bacteria</taxon>
        <taxon>Pseudomonadati</taxon>
        <taxon>Bacteroidota</taxon>
        <taxon>Flavobacteriia</taxon>
        <taxon>Flavobacteriales</taxon>
        <taxon>Weeksellaceae</taxon>
        <taxon>Chryseobacterium group</taxon>
        <taxon>Chryseobacterium</taxon>
    </lineage>
</organism>
<dbReference type="GO" id="GO:0016020">
    <property type="term" value="C:membrane"/>
    <property type="evidence" value="ECO:0007669"/>
    <property type="project" value="TreeGrafter"/>
</dbReference>
<evidence type="ECO:0000313" key="4">
    <source>
        <dbReference type="Proteomes" id="UP000278288"/>
    </source>
</evidence>
<feature type="transmembrane region" description="Helical" evidence="1">
    <location>
        <begin position="166"/>
        <end position="186"/>
    </location>
</feature>
<keyword evidence="4" id="KW-1185">Reference proteome</keyword>
<feature type="domain" description="Acyltransferase 3" evidence="2">
    <location>
        <begin position="4"/>
        <end position="317"/>
    </location>
</feature>
<keyword evidence="3" id="KW-0808">Transferase</keyword>
<protein>
    <submittedName>
        <fullName evidence="3">Acyltransferase</fullName>
    </submittedName>
</protein>
<proteinExistence type="predicted"/>
<dbReference type="InterPro" id="IPR050879">
    <property type="entry name" value="Acyltransferase_3"/>
</dbReference>
<feature type="transmembrane region" description="Helical" evidence="1">
    <location>
        <begin position="198"/>
        <end position="215"/>
    </location>
</feature>
<feature type="transmembrane region" description="Helical" evidence="1">
    <location>
        <begin position="77"/>
        <end position="97"/>
    </location>
</feature>
<name>A0AAD0YN90_CHRNA</name>
<feature type="transmembrane region" description="Helical" evidence="1">
    <location>
        <begin position="278"/>
        <end position="295"/>
    </location>
</feature>
<dbReference type="AlphaFoldDB" id="A0AAD0YN90"/>
<feature type="transmembrane region" description="Helical" evidence="1">
    <location>
        <begin position="301"/>
        <end position="321"/>
    </location>
</feature>
<dbReference type="InterPro" id="IPR002656">
    <property type="entry name" value="Acyl_transf_3_dom"/>
</dbReference>
<feature type="transmembrane region" description="Helical" evidence="1">
    <location>
        <begin position="250"/>
        <end position="266"/>
    </location>
</feature>
<accession>A0AAD0YN90</accession>
<evidence type="ECO:0000259" key="2">
    <source>
        <dbReference type="Pfam" id="PF01757"/>
    </source>
</evidence>
<evidence type="ECO:0000256" key="1">
    <source>
        <dbReference type="SAM" id="Phobius"/>
    </source>
</evidence>